<dbReference type="PANTHER" id="PTHR12110">
    <property type="entry name" value="HYDROXYPYRUVATE ISOMERASE"/>
    <property type="match status" value="1"/>
</dbReference>
<organism evidence="2 3">
    <name type="scientific">Candidatus Methanoperedens nitratireducens</name>
    <dbReference type="NCBI Taxonomy" id="1392998"/>
    <lineage>
        <taxon>Archaea</taxon>
        <taxon>Methanobacteriati</taxon>
        <taxon>Methanobacteriota</taxon>
        <taxon>Stenosarchaea group</taxon>
        <taxon>Methanomicrobia</taxon>
        <taxon>Methanosarcinales</taxon>
        <taxon>ANME-2 cluster</taxon>
        <taxon>Candidatus Methanoperedentaceae</taxon>
        <taxon>Candidatus Methanoperedens</taxon>
    </lineage>
</organism>
<name>A0A0P8CNG7_9EURY</name>
<dbReference type="InterPro" id="IPR050312">
    <property type="entry name" value="IolE/XylAMocC-like"/>
</dbReference>
<dbReference type="EC" id="3.1.21.2" evidence="2"/>
<keyword evidence="2" id="KW-0255">Endonuclease</keyword>
<dbReference type="PANTHER" id="PTHR12110:SF21">
    <property type="entry name" value="XYLOSE ISOMERASE-LIKE TIM BARREL DOMAIN-CONTAINING PROTEIN"/>
    <property type="match status" value="1"/>
</dbReference>
<accession>A0A0P8CNG7</accession>
<evidence type="ECO:0000313" key="2">
    <source>
        <dbReference type="EMBL" id="KPQ45248.1"/>
    </source>
</evidence>
<dbReference type="InterPro" id="IPR013022">
    <property type="entry name" value="Xyl_isomerase-like_TIM-brl"/>
</dbReference>
<dbReference type="SUPFAM" id="SSF51658">
    <property type="entry name" value="Xylose isomerase-like"/>
    <property type="match status" value="1"/>
</dbReference>
<comment type="caution">
    <text evidence="2">The sequence shown here is derived from an EMBL/GenBank/DDBJ whole genome shotgun (WGS) entry which is preliminary data.</text>
</comment>
<dbReference type="PATRIC" id="fig|1719120.3.peg.145"/>
<reference evidence="2 3" key="1">
    <citation type="submission" date="2015-09" db="EMBL/GenBank/DDBJ databases">
        <title>A metagenomics-based metabolic model of nitrate-dependent anaerobic oxidation of methane by Methanoperedens-like archaea.</title>
        <authorList>
            <person name="Arshad A."/>
            <person name="Speth D.R."/>
            <person name="De Graaf R.M."/>
            <person name="Op Den Camp H.J."/>
            <person name="Jetten M.S."/>
            <person name="Welte C.U."/>
        </authorList>
    </citation>
    <scope>NUCLEOTIDE SEQUENCE [LARGE SCALE GENOMIC DNA]</scope>
</reference>
<dbReference type="Gene3D" id="3.20.20.150">
    <property type="entry name" value="Divalent-metal-dependent TIM barrel enzymes"/>
    <property type="match status" value="1"/>
</dbReference>
<dbReference type="AlphaFoldDB" id="A0A0P8CNG7"/>
<dbReference type="Proteomes" id="UP000050360">
    <property type="component" value="Unassembled WGS sequence"/>
</dbReference>
<keyword evidence="2" id="KW-0540">Nuclease</keyword>
<keyword evidence="2" id="KW-0378">Hydrolase</keyword>
<dbReference type="InterPro" id="IPR036237">
    <property type="entry name" value="Xyl_isomerase-like_sf"/>
</dbReference>
<evidence type="ECO:0000313" key="3">
    <source>
        <dbReference type="Proteomes" id="UP000050360"/>
    </source>
</evidence>
<proteinExistence type="predicted"/>
<feature type="domain" description="Xylose isomerase-like TIM barrel" evidence="1">
    <location>
        <begin position="20"/>
        <end position="256"/>
    </location>
</feature>
<protein>
    <submittedName>
        <fullName evidence="2">Endonuclease 4</fullName>
        <ecNumber evidence="2">3.1.21.2</ecNumber>
    </submittedName>
</protein>
<sequence length="276" mass="31514">MHLSCSSLFLWEYPLYDIMDILQKAGINSVEFWAETPFFWMDRNNETTVAQLIEAISVMTQGCTLHAPVMDLNPSSYNDLVHEATIKETLWSIELASILNARVVTIHPGKRTAHRKPTNEDREKFMKYLEISFKKAKGSGVNLSLENSMPGVQSMCSDPGEMKEVLDQFPGLFFTFDVVHACLNSPQTALSFISELGDRIINVHIGAPHNGKPHFPSHYEKKMDIILQRLRDSGYKGDLTIEIDDKIYPGQLTREEKIKELKSERKYLESIFNDID</sequence>
<dbReference type="EMBL" id="LKCM01000015">
    <property type="protein sequence ID" value="KPQ45248.1"/>
    <property type="molecule type" value="Genomic_DNA"/>
</dbReference>
<dbReference type="Pfam" id="PF01261">
    <property type="entry name" value="AP_endonuc_2"/>
    <property type="match status" value="1"/>
</dbReference>
<dbReference type="GO" id="GO:0008833">
    <property type="term" value="F:deoxyribonuclease IV (phage-T4-induced) activity"/>
    <property type="evidence" value="ECO:0007669"/>
    <property type="project" value="UniProtKB-EC"/>
</dbReference>
<evidence type="ECO:0000259" key="1">
    <source>
        <dbReference type="Pfam" id="PF01261"/>
    </source>
</evidence>
<gene>
    <name evidence="2" type="primary">nfo_1</name>
    <name evidence="2" type="ORF">MPEBLZ_00129</name>
</gene>